<keyword evidence="1 2" id="KW-0238">DNA-binding</keyword>
<evidence type="ECO:0000313" key="3">
    <source>
        <dbReference type="EMBL" id="BBK21256.1"/>
    </source>
</evidence>
<dbReference type="RefSeq" id="WP_118276913.1">
    <property type="nucleotide sequence ID" value="NZ_AP019695.1"/>
</dbReference>
<accession>A0A6N4TDM8</accession>
<dbReference type="EMBL" id="AP019695">
    <property type="protein sequence ID" value="BBK21256.1"/>
    <property type="molecule type" value="Genomic_DNA"/>
</dbReference>
<dbReference type="PROSITE" id="PS50935">
    <property type="entry name" value="SSB"/>
    <property type="match status" value="1"/>
</dbReference>
<evidence type="ECO:0000313" key="4">
    <source>
        <dbReference type="Proteomes" id="UP000464754"/>
    </source>
</evidence>
<name>A0A6N4TDM8_9FIRM</name>
<evidence type="ECO:0000256" key="2">
    <source>
        <dbReference type="PROSITE-ProRule" id="PRU00252"/>
    </source>
</evidence>
<evidence type="ECO:0000256" key="1">
    <source>
        <dbReference type="ARBA" id="ARBA00023125"/>
    </source>
</evidence>
<dbReference type="AlphaFoldDB" id="A0A6N4TDM8"/>
<dbReference type="InterPro" id="IPR012340">
    <property type="entry name" value="NA-bd_OB-fold"/>
</dbReference>
<keyword evidence="4" id="KW-1185">Reference proteome</keyword>
<dbReference type="SUPFAM" id="SSF50249">
    <property type="entry name" value="Nucleic acid-binding proteins"/>
    <property type="match status" value="1"/>
</dbReference>
<reference evidence="4" key="1">
    <citation type="submission" date="2019-05" db="EMBL/GenBank/DDBJ databases">
        <title>Complete genome sequencing of Absiella argi strain JCM 30884.</title>
        <authorList>
            <person name="Sakamoto M."/>
            <person name="Murakami T."/>
            <person name="Mori H."/>
        </authorList>
    </citation>
    <scope>NUCLEOTIDE SEQUENCE [LARGE SCALE GENOMIC DNA]</scope>
    <source>
        <strain evidence="4">JCM 30884</strain>
    </source>
</reference>
<dbReference type="GO" id="GO:0003697">
    <property type="term" value="F:single-stranded DNA binding"/>
    <property type="evidence" value="ECO:0007669"/>
    <property type="project" value="InterPro"/>
</dbReference>
<dbReference type="InterPro" id="IPR000424">
    <property type="entry name" value="Primosome_PriB/ssb"/>
</dbReference>
<protein>
    <recommendedName>
        <fullName evidence="5">Single-stranded DNA-binding protein</fullName>
    </recommendedName>
</protein>
<organism evidence="3 4">
    <name type="scientific">Amedibacterium intestinale</name>
    <dbReference type="NCBI Taxonomy" id="2583452"/>
    <lineage>
        <taxon>Bacteria</taxon>
        <taxon>Bacillati</taxon>
        <taxon>Bacillota</taxon>
        <taxon>Erysipelotrichia</taxon>
        <taxon>Erysipelotrichales</taxon>
        <taxon>Erysipelotrichaceae</taxon>
        <taxon>Amedibacterium</taxon>
    </lineage>
</organism>
<evidence type="ECO:0008006" key="5">
    <source>
        <dbReference type="Google" id="ProtNLM"/>
    </source>
</evidence>
<dbReference type="Gene3D" id="2.40.50.140">
    <property type="entry name" value="Nucleic acid-binding proteins"/>
    <property type="match status" value="1"/>
</dbReference>
<dbReference type="KEGG" id="aarg:Aargi30884_01590"/>
<dbReference type="Proteomes" id="UP000464754">
    <property type="component" value="Chromosome"/>
</dbReference>
<gene>
    <name evidence="3" type="ORF">Aargi30884_01590</name>
</gene>
<sequence length="97" mass="11237">MINYILLEGIIKDDPQLVKIDKYSKIQFRLDFIFYSNKKGYINCSIWNEKAGELAYLEKGMKIVAAGSLVPLEWDNKKTGLKSHGHEFRITDARKID</sequence>
<proteinExistence type="predicted"/>